<dbReference type="SUPFAM" id="SSF46785">
    <property type="entry name" value="Winged helix' DNA-binding domain"/>
    <property type="match status" value="1"/>
</dbReference>
<gene>
    <name evidence="5" type="ORF">EV697_102397</name>
</gene>
<dbReference type="EMBL" id="SLXI01000002">
    <property type="protein sequence ID" value="TCP13511.1"/>
    <property type="molecule type" value="Genomic_DNA"/>
</dbReference>
<dbReference type="SMART" id="SM00418">
    <property type="entry name" value="HTH_ARSR"/>
    <property type="match status" value="1"/>
</dbReference>
<dbReference type="Proteomes" id="UP000294841">
    <property type="component" value="Unassembled WGS sequence"/>
</dbReference>
<dbReference type="InterPro" id="IPR001845">
    <property type="entry name" value="HTH_ArsR_DNA-bd_dom"/>
</dbReference>
<evidence type="ECO:0000256" key="1">
    <source>
        <dbReference type="ARBA" id="ARBA00023015"/>
    </source>
</evidence>
<organism evidence="5 6">
    <name type="scientific">Bisgaardia hudsonensis</name>
    <dbReference type="NCBI Taxonomy" id="109472"/>
    <lineage>
        <taxon>Bacteria</taxon>
        <taxon>Pseudomonadati</taxon>
        <taxon>Pseudomonadota</taxon>
        <taxon>Gammaproteobacteria</taxon>
        <taxon>Pasteurellales</taxon>
        <taxon>Pasteurellaceae</taxon>
        <taxon>Bisgaardia</taxon>
    </lineage>
</organism>
<dbReference type="NCBIfam" id="NF033788">
    <property type="entry name" value="HTH_metalloreg"/>
    <property type="match status" value="1"/>
</dbReference>
<reference evidence="5 6" key="1">
    <citation type="submission" date="2019-03" db="EMBL/GenBank/DDBJ databases">
        <title>Genomic Encyclopedia of Type Strains, Phase IV (KMG-IV): sequencing the most valuable type-strain genomes for metagenomic binning, comparative biology and taxonomic classification.</title>
        <authorList>
            <person name="Goeker M."/>
        </authorList>
    </citation>
    <scope>NUCLEOTIDE SEQUENCE [LARGE SCALE GENOMIC DNA]</scope>
    <source>
        <strain evidence="5 6">DSM 28231</strain>
    </source>
</reference>
<dbReference type="InterPro" id="IPR036388">
    <property type="entry name" value="WH-like_DNA-bd_sf"/>
</dbReference>
<protein>
    <submittedName>
        <fullName evidence="5">DNA-binding transcriptional ArsR family regulator</fullName>
    </submittedName>
</protein>
<comment type="caution">
    <text evidence="5">The sequence shown here is derived from an EMBL/GenBank/DDBJ whole genome shotgun (WGS) entry which is preliminary data.</text>
</comment>
<dbReference type="PROSITE" id="PS50987">
    <property type="entry name" value="HTH_ARSR_2"/>
    <property type="match status" value="1"/>
</dbReference>
<dbReference type="Pfam" id="PF01022">
    <property type="entry name" value="HTH_5"/>
    <property type="match status" value="1"/>
</dbReference>
<evidence type="ECO:0000259" key="4">
    <source>
        <dbReference type="PROSITE" id="PS50987"/>
    </source>
</evidence>
<dbReference type="Gene3D" id="1.10.10.10">
    <property type="entry name" value="Winged helix-like DNA-binding domain superfamily/Winged helix DNA-binding domain"/>
    <property type="match status" value="1"/>
</dbReference>
<dbReference type="PANTHER" id="PTHR33154:SF28">
    <property type="entry name" value="HTH-TYPE TRANSCRIPTIONAL REGULATOR YGAV-RELATED"/>
    <property type="match status" value="1"/>
</dbReference>
<keyword evidence="3" id="KW-0804">Transcription</keyword>
<dbReference type="GO" id="GO:0003677">
    <property type="term" value="F:DNA binding"/>
    <property type="evidence" value="ECO:0007669"/>
    <property type="project" value="UniProtKB-KW"/>
</dbReference>
<evidence type="ECO:0000256" key="3">
    <source>
        <dbReference type="ARBA" id="ARBA00023163"/>
    </source>
</evidence>
<keyword evidence="2 5" id="KW-0238">DNA-binding</keyword>
<dbReference type="OrthoDB" id="9796124at2"/>
<sequence length="101" mass="11605">MIEGIKSNSDAAVNFLKPLSNPNRLAILCCLMGQKRNVTELTQLVELQQAVVSNQLSILKVAGFVDCDIKHRERLYYIKDERVEEVIKLLYTFFCDKKIND</sequence>
<accession>A0A4V2SJ86</accession>
<dbReference type="InterPro" id="IPR051081">
    <property type="entry name" value="HTH_MetalResp_TranReg"/>
</dbReference>
<dbReference type="PANTHER" id="PTHR33154">
    <property type="entry name" value="TRANSCRIPTIONAL REGULATOR, ARSR FAMILY"/>
    <property type="match status" value="1"/>
</dbReference>
<evidence type="ECO:0000313" key="6">
    <source>
        <dbReference type="Proteomes" id="UP000294841"/>
    </source>
</evidence>
<keyword evidence="6" id="KW-1185">Reference proteome</keyword>
<name>A0A4V2SJ86_9PAST</name>
<dbReference type="InterPro" id="IPR036390">
    <property type="entry name" value="WH_DNA-bd_sf"/>
</dbReference>
<dbReference type="AlphaFoldDB" id="A0A4V2SJ86"/>
<proteinExistence type="predicted"/>
<dbReference type="InterPro" id="IPR011991">
    <property type="entry name" value="ArsR-like_HTH"/>
</dbReference>
<dbReference type="GO" id="GO:0003700">
    <property type="term" value="F:DNA-binding transcription factor activity"/>
    <property type="evidence" value="ECO:0007669"/>
    <property type="project" value="InterPro"/>
</dbReference>
<dbReference type="CDD" id="cd00090">
    <property type="entry name" value="HTH_ARSR"/>
    <property type="match status" value="1"/>
</dbReference>
<evidence type="ECO:0000313" key="5">
    <source>
        <dbReference type="EMBL" id="TCP13511.1"/>
    </source>
</evidence>
<evidence type="ECO:0000256" key="2">
    <source>
        <dbReference type="ARBA" id="ARBA00023125"/>
    </source>
</evidence>
<feature type="domain" description="HTH arsR-type" evidence="4">
    <location>
        <begin position="5"/>
        <end position="98"/>
    </location>
</feature>
<keyword evidence="1" id="KW-0805">Transcription regulation</keyword>